<evidence type="ECO:0000313" key="2">
    <source>
        <dbReference type="EMBL" id="NMF01101.1"/>
    </source>
</evidence>
<accession>A0A848D5U3</accession>
<feature type="chain" id="PRO_5032691919" evidence="1">
    <location>
        <begin position="30"/>
        <end position="223"/>
    </location>
</feature>
<name>A0A848D5U3_ANEAE</name>
<dbReference type="RefSeq" id="WP_168976548.1">
    <property type="nucleotide sequence ID" value="NZ_JABAGO010000066.1"/>
</dbReference>
<evidence type="ECO:0000313" key="3">
    <source>
        <dbReference type="Proteomes" id="UP000561326"/>
    </source>
</evidence>
<organism evidence="2 3">
    <name type="scientific">Aneurinibacillus aneurinilyticus</name>
    <name type="common">Bacillus aneurinolyticus</name>
    <dbReference type="NCBI Taxonomy" id="1391"/>
    <lineage>
        <taxon>Bacteria</taxon>
        <taxon>Bacillati</taxon>
        <taxon>Bacillota</taxon>
        <taxon>Bacilli</taxon>
        <taxon>Bacillales</taxon>
        <taxon>Paenibacillaceae</taxon>
        <taxon>Aneurinibacillus group</taxon>
        <taxon>Aneurinibacillus</taxon>
    </lineage>
</organism>
<feature type="signal peptide" evidence="1">
    <location>
        <begin position="1"/>
        <end position="29"/>
    </location>
</feature>
<comment type="caution">
    <text evidence="2">The sequence shown here is derived from an EMBL/GenBank/DDBJ whole genome shotgun (WGS) entry which is preliminary data.</text>
</comment>
<dbReference type="Proteomes" id="UP000561326">
    <property type="component" value="Unassembled WGS sequence"/>
</dbReference>
<keyword evidence="1" id="KW-0732">Signal</keyword>
<dbReference type="EMBL" id="JABAGO010000066">
    <property type="protein sequence ID" value="NMF01101.1"/>
    <property type="molecule type" value="Genomic_DNA"/>
</dbReference>
<gene>
    <name evidence="2" type="ORF">HF838_23135</name>
</gene>
<proteinExistence type="predicted"/>
<reference evidence="2 3" key="1">
    <citation type="submission" date="2020-04" db="EMBL/GenBank/DDBJ databases">
        <authorList>
            <person name="Hitch T.C.A."/>
            <person name="Wylensek D."/>
            <person name="Clavel T."/>
        </authorList>
    </citation>
    <scope>NUCLEOTIDE SEQUENCE [LARGE SCALE GENOMIC DNA]</scope>
    <source>
        <strain evidence="2 3">WB01_D5_05</strain>
    </source>
</reference>
<sequence length="223" mass="25111">MNKSLKKYVASISLLGLMAAPITFSSVFATEITTKNVEDISVEKNNLGQEKLTQEQKKAYYKQYVKIIEEVVAEHEGTNMWVAPFDEFTEEDWVEPEEFRQKAIARANLRFENFQLSNPSGPVALAGISKTKETQIHAEGLYVTGSFETEYNHTAKRQFFKTINSITSRTSKGTWKQTGYTPRLIDGGRTFEISIGGELKLDGVYSTHRASLEFHCDAYGGIS</sequence>
<dbReference type="AlphaFoldDB" id="A0A848D5U3"/>
<evidence type="ECO:0000256" key="1">
    <source>
        <dbReference type="SAM" id="SignalP"/>
    </source>
</evidence>
<protein>
    <submittedName>
        <fullName evidence="2">Uncharacterized protein</fullName>
    </submittedName>
</protein>